<reference evidence="3" key="1">
    <citation type="submission" date="2021-02" db="EMBL/GenBank/DDBJ databases">
        <authorList>
            <person name="Dougan E. K."/>
            <person name="Rhodes N."/>
            <person name="Thang M."/>
            <person name="Chan C."/>
        </authorList>
    </citation>
    <scope>NUCLEOTIDE SEQUENCE</scope>
</reference>
<organism evidence="3 4">
    <name type="scientific">Polarella glacialis</name>
    <name type="common">Dinoflagellate</name>
    <dbReference type="NCBI Taxonomy" id="89957"/>
    <lineage>
        <taxon>Eukaryota</taxon>
        <taxon>Sar</taxon>
        <taxon>Alveolata</taxon>
        <taxon>Dinophyceae</taxon>
        <taxon>Suessiales</taxon>
        <taxon>Suessiaceae</taxon>
        <taxon>Polarella</taxon>
    </lineage>
</organism>
<comment type="caution">
    <text evidence="3">The sequence shown here is derived from an EMBL/GenBank/DDBJ whole genome shotgun (WGS) entry which is preliminary data.</text>
</comment>
<evidence type="ECO:0000313" key="2">
    <source>
        <dbReference type="EMBL" id="CAE8611968.1"/>
    </source>
</evidence>
<evidence type="ECO:0000313" key="3">
    <source>
        <dbReference type="EMBL" id="CAE8728231.1"/>
    </source>
</evidence>
<feature type="region of interest" description="Disordered" evidence="1">
    <location>
        <begin position="1"/>
        <end position="107"/>
    </location>
</feature>
<dbReference type="Proteomes" id="UP000626109">
    <property type="component" value="Unassembled WGS sequence"/>
</dbReference>
<dbReference type="EMBL" id="CAJNNV010025064">
    <property type="protein sequence ID" value="CAE8611968.1"/>
    <property type="molecule type" value="Genomic_DNA"/>
</dbReference>
<proteinExistence type="predicted"/>
<sequence length="317" mass="33262">MASTGQAVAASGNLRRPATAPGPRPPRPSTAGSLSLSALVGRHSPEARPSQSADRTPQRARPSTAGASCRPAVAAKAPGRPASSTTYLGIRPPPPPRPGTASEYGRRTGNLHLTRPASAPCLSIPSGAAIAQHQLSSFKSPSVALQVQLRERLAQVDDAHGKVSEAQLRIYSNAFDAVIFSSQANAILLSKVKETYDQLVSPWMSAHGVSAAQGHLVPTEPAELELEVMLAPRIAELQQENRRLREAAGRLHRERLRRMQQSLEGASASAGLGADSCAAGASGDFRSVDITLETASKARPPWSAMRVSSTGVRGNGF</sequence>
<gene>
    <name evidence="2" type="ORF">PGLA1383_LOCUS29785</name>
    <name evidence="3" type="ORF">PGLA2088_LOCUS45067</name>
</gene>
<protein>
    <submittedName>
        <fullName evidence="3">Uncharacterized protein</fullName>
    </submittedName>
</protein>
<dbReference type="AlphaFoldDB" id="A0A813LGZ7"/>
<dbReference type="Proteomes" id="UP000654075">
    <property type="component" value="Unassembled WGS sequence"/>
</dbReference>
<evidence type="ECO:0000313" key="4">
    <source>
        <dbReference type="Proteomes" id="UP000626109"/>
    </source>
</evidence>
<accession>A0A813LGZ7</accession>
<dbReference type="EMBL" id="CAJNNW010035520">
    <property type="protein sequence ID" value="CAE8728231.1"/>
    <property type="molecule type" value="Genomic_DNA"/>
</dbReference>
<keyword evidence="5" id="KW-1185">Reference proteome</keyword>
<name>A0A813LGZ7_POLGL</name>
<evidence type="ECO:0000313" key="5">
    <source>
        <dbReference type="Proteomes" id="UP000654075"/>
    </source>
</evidence>
<evidence type="ECO:0000256" key="1">
    <source>
        <dbReference type="SAM" id="MobiDB-lite"/>
    </source>
</evidence>